<gene>
    <name evidence="1" type="ORF">ATP06_0208085</name>
</gene>
<name>A0ABX3DWB9_9PSEU</name>
<keyword evidence="2" id="KW-1185">Reference proteome</keyword>
<accession>A0ABX3DWB9</accession>
<organism evidence="1 2">
    <name type="scientific">Amycolatopsis regifaucium</name>
    <dbReference type="NCBI Taxonomy" id="546365"/>
    <lineage>
        <taxon>Bacteria</taxon>
        <taxon>Bacillati</taxon>
        <taxon>Actinomycetota</taxon>
        <taxon>Actinomycetes</taxon>
        <taxon>Pseudonocardiales</taxon>
        <taxon>Pseudonocardiaceae</taxon>
        <taxon>Amycolatopsis</taxon>
    </lineage>
</organism>
<dbReference type="EMBL" id="LOBU02000007">
    <property type="protein sequence ID" value="OKA09419.1"/>
    <property type="molecule type" value="Genomic_DNA"/>
</dbReference>
<comment type="caution">
    <text evidence="1">The sequence shown here is derived from an EMBL/GenBank/DDBJ whole genome shotgun (WGS) entry which is preliminary data.</text>
</comment>
<sequence>MAVPVFLSGHHCVERVIMMPREMSDPTSKVRDVMVDVGMSDPRGRDGHAPTDGRQLIISTIMGLTCDNTRVRATGTEWLGASRQGRLSRSRRGRRDAATMGWTSIHPVETVPERAAHSDSVIVR</sequence>
<evidence type="ECO:0000313" key="1">
    <source>
        <dbReference type="EMBL" id="OKA09419.1"/>
    </source>
</evidence>
<evidence type="ECO:0000313" key="2">
    <source>
        <dbReference type="Proteomes" id="UP000186883"/>
    </source>
</evidence>
<dbReference type="Proteomes" id="UP000186883">
    <property type="component" value="Unassembled WGS sequence"/>
</dbReference>
<proteinExistence type="predicted"/>
<reference evidence="1" key="1">
    <citation type="submission" date="2016-11" db="EMBL/GenBank/DDBJ databases">
        <title>Genome sequencing of Amycolatopsis regifaucium.</title>
        <authorList>
            <person name="Mayilraj S."/>
            <person name="Kaur N."/>
        </authorList>
    </citation>
    <scope>NUCLEOTIDE SEQUENCE [LARGE SCALE GENOMIC DNA]</scope>
    <source>
        <strain evidence="1">GY080</strain>
    </source>
</reference>
<protein>
    <submittedName>
        <fullName evidence="1">Uncharacterized protein</fullName>
    </submittedName>
</protein>